<reference evidence="2 3" key="1">
    <citation type="submission" date="2017-06" db="EMBL/GenBank/DDBJ databases">
        <title>First complete genome sequences of Xanthomonas citri pv. vignicola strains CFBP 7111, CFBP 7112 and CFBP 7113 using long-read technology.</title>
        <authorList>
            <person name="Ruh M."/>
            <person name="Briand M."/>
            <person name="Bonneau S."/>
            <person name="Jacques M.A."/>
            <person name="Chen N.W.G."/>
        </authorList>
    </citation>
    <scope>NUCLEOTIDE SEQUENCE [LARGE SCALE GENOMIC DNA]</scope>
    <source>
        <strain evidence="2 3">CFBP7111</strain>
    </source>
</reference>
<evidence type="ECO:0000313" key="2">
    <source>
        <dbReference type="EMBL" id="ASK94519.1"/>
    </source>
</evidence>
<feature type="compositionally biased region" description="Pro residues" evidence="1">
    <location>
        <begin position="19"/>
        <end position="41"/>
    </location>
</feature>
<sequence length="60" mass="6364">MATTPLFLLSPIPILNPQSPIPNPQSPIPNPQSPIPNPQSPPVTTGTFTIARFYIASPST</sequence>
<dbReference type="EMBL" id="CP022263">
    <property type="protein sequence ID" value="ASK94519.1"/>
    <property type="molecule type" value="Genomic_DNA"/>
</dbReference>
<proteinExistence type="predicted"/>
<accession>A0AB33CQ59</accession>
<protein>
    <submittedName>
        <fullName evidence="2">Uncharacterized protein</fullName>
    </submittedName>
</protein>
<feature type="region of interest" description="Disordered" evidence="1">
    <location>
        <begin position="17"/>
        <end position="43"/>
    </location>
</feature>
<gene>
    <name evidence="2" type="ORF">XcvCFBP7111P_17050</name>
</gene>
<dbReference type="AlphaFoldDB" id="A0AB33CQ59"/>
<dbReference type="Proteomes" id="UP000198357">
    <property type="component" value="Chromosome"/>
</dbReference>
<evidence type="ECO:0000256" key="1">
    <source>
        <dbReference type="SAM" id="MobiDB-lite"/>
    </source>
</evidence>
<organism evidence="2 3">
    <name type="scientific">Xanthomonas citri pv. vignicola</name>
    <dbReference type="NCBI Taxonomy" id="473426"/>
    <lineage>
        <taxon>Bacteria</taxon>
        <taxon>Pseudomonadati</taxon>
        <taxon>Pseudomonadota</taxon>
        <taxon>Gammaproteobacteria</taxon>
        <taxon>Lysobacterales</taxon>
        <taxon>Lysobacteraceae</taxon>
        <taxon>Xanthomonas</taxon>
    </lineage>
</organism>
<evidence type="ECO:0000313" key="3">
    <source>
        <dbReference type="Proteomes" id="UP000198357"/>
    </source>
</evidence>
<name>A0AB33CQ59_XANCI</name>